<evidence type="ECO:0000256" key="6">
    <source>
        <dbReference type="ARBA" id="ARBA00022989"/>
    </source>
</evidence>
<keyword evidence="4" id="KW-0309">Germination</keyword>
<evidence type="ECO:0000313" key="9">
    <source>
        <dbReference type="EMBL" id="SET30335.1"/>
    </source>
</evidence>
<evidence type="ECO:0000256" key="3">
    <source>
        <dbReference type="ARBA" id="ARBA00022448"/>
    </source>
</evidence>
<feature type="transmembrane region" description="Helical" evidence="8">
    <location>
        <begin position="307"/>
        <end position="328"/>
    </location>
</feature>
<accession>A0A1I0DF16</accession>
<sequence>MKYQISIRQFIFLFIFTAITPLFTYVPQIAAQNAQNSGYISTLYFGAILLVYAAVLLRIMRVYPDQNFYEILSSMIGSVLSRFLFFLYGIWTFLLLIFKLSFYNLLIQATLMDNSRNYIILFGLFFLVLYAAFKGTKTIFRVSELLYGLLIFFLIVLLIFTLPNINKEFLAPVTREQLRLNVPTLWTLAPIGGNLFFLLFFLRPVSHENQYSTVKKRVFQSIFVFFLISYLTVFLTIGIAGATLTSQYSYSFFQAIKCITFLSSLERFDSLITLITVISDFITITFYLLLVMKCFTLAFGIDNYKEIAVITLTIACTIACVFDVPQYTLEHYYRVNIDRISLLFQYAIPVILGIICCFKKPKLSRRNIVGSE</sequence>
<keyword evidence="6 8" id="KW-1133">Transmembrane helix</keyword>
<dbReference type="OrthoDB" id="1985904at2"/>
<dbReference type="GO" id="GO:0009847">
    <property type="term" value="P:spore germination"/>
    <property type="evidence" value="ECO:0007669"/>
    <property type="project" value="InterPro"/>
</dbReference>
<dbReference type="PANTHER" id="PTHR34975:SF2">
    <property type="entry name" value="SPORE GERMINATION PROTEIN A2"/>
    <property type="match status" value="1"/>
</dbReference>
<comment type="similarity">
    <text evidence="2">Belongs to the amino acid-polyamine-organocation (APC) superfamily. Spore germination protein (SGP) (TC 2.A.3.9) family.</text>
</comment>
<feature type="transmembrane region" description="Helical" evidence="8">
    <location>
        <begin position="145"/>
        <end position="165"/>
    </location>
</feature>
<reference evidence="9 10" key="1">
    <citation type="submission" date="2016-10" db="EMBL/GenBank/DDBJ databases">
        <authorList>
            <person name="de Groot N.N."/>
        </authorList>
    </citation>
    <scope>NUCLEOTIDE SEQUENCE [LARGE SCALE GENOMIC DNA]</scope>
    <source>
        <strain evidence="9 10">DSM 1801</strain>
    </source>
</reference>
<dbReference type="PANTHER" id="PTHR34975">
    <property type="entry name" value="SPORE GERMINATION PROTEIN A2"/>
    <property type="match status" value="1"/>
</dbReference>
<dbReference type="RefSeq" id="WP_092478087.1">
    <property type="nucleotide sequence ID" value="NZ_FOHN01000014.1"/>
</dbReference>
<feature type="transmembrane region" description="Helical" evidence="8">
    <location>
        <begin position="222"/>
        <end position="244"/>
    </location>
</feature>
<feature type="transmembrane region" description="Helical" evidence="8">
    <location>
        <begin position="7"/>
        <end position="26"/>
    </location>
</feature>
<evidence type="ECO:0000256" key="8">
    <source>
        <dbReference type="SAM" id="Phobius"/>
    </source>
</evidence>
<dbReference type="Proteomes" id="UP000199800">
    <property type="component" value="Unassembled WGS sequence"/>
</dbReference>
<evidence type="ECO:0000256" key="7">
    <source>
        <dbReference type="ARBA" id="ARBA00023136"/>
    </source>
</evidence>
<evidence type="ECO:0000256" key="5">
    <source>
        <dbReference type="ARBA" id="ARBA00022692"/>
    </source>
</evidence>
<feature type="transmembrane region" description="Helical" evidence="8">
    <location>
        <begin position="115"/>
        <end position="133"/>
    </location>
</feature>
<keyword evidence="7 8" id="KW-0472">Membrane</keyword>
<keyword evidence="10" id="KW-1185">Reference proteome</keyword>
<evidence type="ECO:0000256" key="4">
    <source>
        <dbReference type="ARBA" id="ARBA00022544"/>
    </source>
</evidence>
<feature type="transmembrane region" description="Helical" evidence="8">
    <location>
        <begin position="185"/>
        <end position="202"/>
    </location>
</feature>
<feature type="transmembrane region" description="Helical" evidence="8">
    <location>
        <begin position="340"/>
        <end position="358"/>
    </location>
</feature>
<dbReference type="STRING" id="29364.SAMN04487772_11416"/>
<gene>
    <name evidence="9" type="ORF">SAMN04487772_11416</name>
</gene>
<proteinExistence type="inferred from homology"/>
<dbReference type="GO" id="GO:0016020">
    <property type="term" value="C:membrane"/>
    <property type="evidence" value="ECO:0007669"/>
    <property type="project" value="UniProtKB-SubCell"/>
</dbReference>
<keyword evidence="3" id="KW-0813">Transport</keyword>
<evidence type="ECO:0000256" key="2">
    <source>
        <dbReference type="ARBA" id="ARBA00007998"/>
    </source>
</evidence>
<feature type="transmembrane region" description="Helical" evidence="8">
    <location>
        <begin position="79"/>
        <end position="103"/>
    </location>
</feature>
<keyword evidence="5 8" id="KW-0812">Transmembrane</keyword>
<evidence type="ECO:0000256" key="1">
    <source>
        <dbReference type="ARBA" id="ARBA00004141"/>
    </source>
</evidence>
<dbReference type="AlphaFoldDB" id="A0A1I0DF16"/>
<comment type="subcellular location">
    <subcellularLocation>
        <location evidence="1">Membrane</location>
        <topology evidence="1">Multi-pass membrane protein</topology>
    </subcellularLocation>
</comment>
<evidence type="ECO:0000313" key="10">
    <source>
        <dbReference type="Proteomes" id="UP000199800"/>
    </source>
</evidence>
<name>A0A1I0DF16_9FIRM</name>
<feature type="transmembrane region" description="Helical" evidence="8">
    <location>
        <begin position="38"/>
        <end position="59"/>
    </location>
</feature>
<protein>
    <submittedName>
        <fullName evidence="9">Spore germination protein (Amino acid permease)</fullName>
    </submittedName>
</protein>
<organism evidence="9 10">
    <name type="scientific">[Clostridium] polysaccharolyticum</name>
    <dbReference type="NCBI Taxonomy" id="29364"/>
    <lineage>
        <taxon>Bacteria</taxon>
        <taxon>Bacillati</taxon>
        <taxon>Bacillota</taxon>
        <taxon>Clostridia</taxon>
        <taxon>Lachnospirales</taxon>
        <taxon>Lachnospiraceae</taxon>
    </lineage>
</organism>
<dbReference type="EMBL" id="FOHN01000014">
    <property type="protein sequence ID" value="SET30335.1"/>
    <property type="molecule type" value="Genomic_DNA"/>
</dbReference>
<dbReference type="Pfam" id="PF03845">
    <property type="entry name" value="Spore_permease"/>
    <property type="match status" value="1"/>
</dbReference>
<feature type="transmembrane region" description="Helical" evidence="8">
    <location>
        <begin position="271"/>
        <end position="295"/>
    </location>
</feature>
<dbReference type="InterPro" id="IPR004761">
    <property type="entry name" value="Spore_GerAB"/>
</dbReference>